<reference evidence="9" key="1">
    <citation type="submission" date="2022-06" db="EMBL/GenBank/DDBJ databases">
        <title>Aeoliella straminimaris, a novel planctomycete from sediments.</title>
        <authorList>
            <person name="Vitorino I.R."/>
            <person name="Lage O.M."/>
        </authorList>
    </citation>
    <scope>NUCLEOTIDE SEQUENCE</scope>
    <source>
        <strain evidence="9">ICT_H6.2</strain>
    </source>
</reference>
<dbReference type="SMART" id="SM00220">
    <property type="entry name" value="S_TKc"/>
    <property type="match status" value="1"/>
</dbReference>
<evidence type="ECO:0000256" key="6">
    <source>
        <dbReference type="SAM" id="Coils"/>
    </source>
</evidence>
<keyword evidence="6" id="KW-0175">Coiled coil</keyword>
<dbReference type="SUPFAM" id="SSF56112">
    <property type="entry name" value="Protein kinase-like (PK-like)"/>
    <property type="match status" value="1"/>
</dbReference>
<keyword evidence="1" id="KW-0808">Transferase</keyword>
<dbReference type="PROSITE" id="PS00107">
    <property type="entry name" value="PROTEIN_KINASE_ATP"/>
    <property type="match status" value="1"/>
</dbReference>
<dbReference type="SMART" id="SM00028">
    <property type="entry name" value="TPR"/>
    <property type="match status" value="7"/>
</dbReference>
<organism evidence="9 10">
    <name type="scientific">Aeoliella straminimaris</name>
    <dbReference type="NCBI Taxonomy" id="2954799"/>
    <lineage>
        <taxon>Bacteria</taxon>
        <taxon>Pseudomonadati</taxon>
        <taxon>Planctomycetota</taxon>
        <taxon>Planctomycetia</taxon>
        <taxon>Pirellulales</taxon>
        <taxon>Lacipirellulaceae</taxon>
        <taxon>Aeoliella</taxon>
    </lineage>
</organism>
<keyword evidence="7" id="KW-0812">Transmembrane</keyword>
<dbReference type="PROSITE" id="PS00108">
    <property type="entry name" value="PROTEIN_KINASE_ST"/>
    <property type="match status" value="1"/>
</dbReference>
<dbReference type="AlphaFoldDB" id="A0A9X2JI99"/>
<evidence type="ECO:0000313" key="10">
    <source>
        <dbReference type="Proteomes" id="UP001155241"/>
    </source>
</evidence>
<keyword evidence="4 5" id="KW-0067">ATP-binding</keyword>
<name>A0A9X2JI99_9BACT</name>
<dbReference type="CDD" id="cd14014">
    <property type="entry name" value="STKc_PknB_like"/>
    <property type="match status" value="1"/>
</dbReference>
<dbReference type="GO" id="GO:0005524">
    <property type="term" value="F:ATP binding"/>
    <property type="evidence" value="ECO:0007669"/>
    <property type="project" value="UniProtKB-UniRule"/>
</dbReference>
<keyword evidence="10" id="KW-1185">Reference proteome</keyword>
<protein>
    <submittedName>
        <fullName evidence="9">Serine/threonine-protein kinase</fullName>
    </submittedName>
</protein>
<dbReference type="PROSITE" id="PS50011">
    <property type="entry name" value="PROTEIN_KINASE_DOM"/>
    <property type="match status" value="1"/>
</dbReference>
<keyword evidence="3 9" id="KW-0418">Kinase</keyword>
<dbReference type="InterPro" id="IPR019734">
    <property type="entry name" value="TPR_rpt"/>
</dbReference>
<evidence type="ECO:0000256" key="7">
    <source>
        <dbReference type="SAM" id="Phobius"/>
    </source>
</evidence>
<keyword evidence="7" id="KW-1133">Transmembrane helix</keyword>
<feature type="domain" description="Protein kinase" evidence="8">
    <location>
        <begin position="42"/>
        <end position="340"/>
    </location>
</feature>
<dbReference type="Gene3D" id="3.30.200.20">
    <property type="entry name" value="Phosphorylase Kinase, domain 1"/>
    <property type="match status" value="1"/>
</dbReference>
<dbReference type="Proteomes" id="UP001155241">
    <property type="component" value="Unassembled WGS sequence"/>
</dbReference>
<dbReference type="PANTHER" id="PTHR43289">
    <property type="entry name" value="MITOGEN-ACTIVATED PROTEIN KINASE KINASE KINASE 20-RELATED"/>
    <property type="match status" value="1"/>
</dbReference>
<dbReference type="RefSeq" id="WP_252854761.1">
    <property type="nucleotide sequence ID" value="NZ_JAMXLR010000077.1"/>
</dbReference>
<dbReference type="GO" id="GO:0004674">
    <property type="term" value="F:protein serine/threonine kinase activity"/>
    <property type="evidence" value="ECO:0007669"/>
    <property type="project" value="TreeGrafter"/>
</dbReference>
<keyword evidence="2 5" id="KW-0547">Nucleotide-binding</keyword>
<accession>A0A9X2JI99</accession>
<sequence length="1043" mass="116776">MDCLLEHDEQAKHFLEQLPDALLEMVAALPTGIPVDTEIGPYKLREQLGEGGMGVVYVAEQATPVRRKVAIKVVKPGLANRDVVARFEAERQALAMMDHPHIAKVFDGGVTNLEQPYFVMELVQGPPLTEYCEQHKLGTHERLELFVKVCRAVQHAHQKGVIHRDLKPSNILVPEIDGAAVPKVIDFGVAKAVGEKLSEQTVYTQFAQLVGTPLYMSPEQAGLGVVDVDTRSDVYSLGVLLYELLTGSTPFDSNSLKQAGFDEMRRMIREDEPPRPSARVSTLAAENISTVAEQRQSEMRTLSKSLRGELDWIVMKALEKDRNRRYESAGALAEDVERYLKDEPITARPAGNWYRAKKFMRRNRELVAASAAVVSALVVGLAVSTVAFVHAIHQKEQANVSAAKALLAEQEARSAEKEARQRAADLSAVLEDQQVLADVLREMQPTTFLLANPGRNRTVYESVEEISRQIEQEGRLSGHPRVEIEVRMILADSYFDVGEYDKFANHLETALVLAKQEYADNNPIVAHIHGRLAYSAGGGIDRVKDSTNLIAHADEAIRIYRQYGEVPARVYVGKAYALQEWPERHEEAIAAAKEAVRLEGENAVFTHADLGNIHMLMDDTEHLEMARGCFDDAIESYEKSKNQQNHLKGNLLSKKAQCHRRLGELDTAIQVYQDAYALYQTSDLRSEPEGHACGLSLASLLFAKGDVANAFNLVHEVQANVGESNAPNSTISSKYLEGWFYFQLEDLEAAEHRLKKAKQLAEREFGMMHGLFGMPCAQLALTFEAMDKPSDAAHQYRELRSLTQHFVDAPQVHAGSYWAHVRGMLATSNATPEVLERAEKLVSDGHEQVKAWHQVSQEPAFHLVKAMIQHRRGEAKEAIQQLQLALDKAEEPNATILNGRKYTVPSDRWQIESLLVDYLEEAERPSEAREVLELGVKVRKNAQWLGPSHIQTILAEVRLGELLIDQKDYVDAATRLENAYKTLQLQHCVYLHGVRQRIVQGLIQTYRQLNSNEQVELWKGRLEEPGGVTSTEEVSQNASNIQW</sequence>
<dbReference type="Pfam" id="PF00069">
    <property type="entry name" value="Pkinase"/>
    <property type="match status" value="1"/>
</dbReference>
<feature type="coiled-coil region" evidence="6">
    <location>
        <begin position="393"/>
        <end position="420"/>
    </location>
</feature>
<evidence type="ECO:0000256" key="4">
    <source>
        <dbReference type="ARBA" id="ARBA00022840"/>
    </source>
</evidence>
<dbReference type="Pfam" id="PF25058">
    <property type="entry name" value="ARM_TT21"/>
    <property type="match status" value="1"/>
</dbReference>
<dbReference type="SUPFAM" id="SSF48452">
    <property type="entry name" value="TPR-like"/>
    <property type="match status" value="3"/>
</dbReference>
<evidence type="ECO:0000256" key="1">
    <source>
        <dbReference type="ARBA" id="ARBA00022679"/>
    </source>
</evidence>
<dbReference type="InterPro" id="IPR008271">
    <property type="entry name" value="Ser/Thr_kinase_AS"/>
</dbReference>
<dbReference type="InterPro" id="IPR011990">
    <property type="entry name" value="TPR-like_helical_dom_sf"/>
</dbReference>
<gene>
    <name evidence="9" type="ORF">NG895_22350</name>
</gene>
<dbReference type="Gene3D" id="1.10.510.10">
    <property type="entry name" value="Transferase(Phosphotransferase) domain 1"/>
    <property type="match status" value="1"/>
</dbReference>
<evidence type="ECO:0000313" key="9">
    <source>
        <dbReference type="EMBL" id="MCO6046646.1"/>
    </source>
</evidence>
<evidence type="ECO:0000259" key="8">
    <source>
        <dbReference type="PROSITE" id="PS50011"/>
    </source>
</evidence>
<dbReference type="InterPro" id="IPR017441">
    <property type="entry name" value="Protein_kinase_ATP_BS"/>
</dbReference>
<dbReference type="Gene3D" id="1.25.40.10">
    <property type="entry name" value="Tetratricopeptide repeat domain"/>
    <property type="match status" value="3"/>
</dbReference>
<dbReference type="EMBL" id="JAMXLR010000077">
    <property type="protein sequence ID" value="MCO6046646.1"/>
    <property type="molecule type" value="Genomic_DNA"/>
</dbReference>
<feature type="transmembrane region" description="Helical" evidence="7">
    <location>
        <begin position="366"/>
        <end position="392"/>
    </location>
</feature>
<keyword evidence="7" id="KW-0472">Membrane</keyword>
<evidence type="ECO:0000256" key="5">
    <source>
        <dbReference type="PROSITE-ProRule" id="PRU10141"/>
    </source>
</evidence>
<feature type="binding site" evidence="5">
    <location>
        <position position="72"/>
    </location>
    <ligand>
        <name>ATP</name>
        <dbReference type="ChEBI" id="CHEBI:30616"/>
    </ligand>
</feature>
<proteinExistence type="predicted"/>
<evidence type="ECO:0000256" key="2">
    <source>
        <dbReference type="ARBA" id="ARBA00022741"/>
    </source>
</evidence>
<dbReference type="InterPro" id="IPR011009">
    <property type="entry name" value="Kinase-like_dom_sf"/>
</dbReference>
<dbReference type="InterPro" id="IPR000719">
    <property type="entry name" value="Prot_kinase_dom"/>
</dbReference>
<evidence type="ECO:0000256" key="3">
    <source>
        <dbReference type="ARBA" id="ARBA00022777"/>
    </source>
</evidence>
<dbReference type="PANTHER" id="PTHR43289:SF6">
    <property type="entry name" value="SERINE_THREONINE-PROTEIN KINASE NEKL-3"/>
    <property type="match status" value="1"/>
</dbReference>
<comment type="caution">
    <text evidence="9">The sequence shown here is derived from an EMBL/GenBank/DDBJ whole genome shotgun (WGS) entry which is preliminary data.</text>
</comment>